<protein>
    <submittedName>
        <fullName evidence="2">Uncharacterized protein</fullName>
    </submittedName>
</protein>
<dbReference type="AlphaFoldDB" id="A0A085N3M4"/>
<gene>
    <name evidence="2" type="ORF">M514_14026</name>
</gene>
<keyword evidence="1" id="KW-0732">Signal</keyword>
<feature type="chain" id="PRO_5001795602" evidence="1">
    <location>
        <begin position="29"/>
        <end position="136"/>
    </location>
</feature>
<reference evidence="2" key="1">
    <citation type="journal article" date="2014" name="Nat. Genet.">
        <title>Genome and transcriptome of the porcine whipworm Trichuris suis.</title>
        <authorList>
            <person name="Jex A.R."/>
            <person name="Nejsum P."/>
            <person name="Schwarz E.M."/>
            <person name="Hu L."/>
            <person name="Young N.D."/>
            <person name="Hall R.S."/>
            <person name="Korhonen P.K."/>
            <person name="Liao S."/>
            <person name="Thamsborg S."/>
            <person name="Xia J."/>
            <person name="Xu P."/>
            <person name="Wang S."/>
            <person name="Scheerlinck J.P."/>
            <person name="Hofmann A."/>
            <person name="Sternberg P.W."/>
            <person name="Wang J."/>
            <person name="Gasser R.B."/>
        </authorList>
    </citation>
    <scope>NUCLEOTIDE SEQUENCE [LARGE SCALE GENOMIC DNA]</scope>
    <source>
        <strain evidence="2">DCEP-RM93F</strain>
    </source>
</reference>
<dbReference type="Proteomes" id="UP000030758">
    <property type="component" value="Unassembled WGS sequence"/>
</dbReference>
<evidence type="ECO:0000313" key="2">
    <source>
        <dbReference type="EMBL" id="KFD64070.1"/>
    </source>
</evidence>
<feature type="signal peptide" evidence="1">
    <location>
        <begin position="1"/>
        <end position="28"/>
    </location>
</feature>
<proteinExistence type="predicted"/>
<evidence type="ECO:0000256" key="1">
    <source>
        <dbReference type="SAM" id="SignalP"/>
    </source>
</evidence>
<name>A0A085N3M4_9BILA</name>
<accession>A0A085N3M4</accession>
<dbReference type="EMBL" id="KL367562">
    <property type="protein sequence ID" value="KFD64070.1"/>
    <property type="molecule type" value="Genomic_DNA"/>
</dbReference>
<sequence>MLSKSFIAILLKMPLILLMSCVIANVHTQNAQQSFANFPFLPPQFITGSHAFNGTFVPNSDAESTPTDVLVQTEHDLVDRRTSEGWWNLYPFGEKFNDMDIADRPWKDVQIDLGFYFPFYGFRFNYTFQNYKVDYV</sequence>
<organism evidence="2">
    <name type="scientific">Trichuris suis</name>
    <name type="common">pig whipworm</name>
    <dbReference type="NCBI Taxonomy" id="68888"/>
    <lineage>
        <taxon>Eukaryota</taxon>
        <taxon>Metazoa</taxon>
        <taxon>Ecdysozoa</taxon>
        <taxon>Nematoda</taxon>
        <taxon>Enoplea</taxon>
        <taxon>Dorylaimia</taxon>
        <taxon>Trichinellida</taxon>
        <taxon>Trichuridae</taxon>
        <taxon>Trichuris</taxon>
    </lineage>
</organism>